<dbReference type="Pfam" id="PF13193">
    <property type="entry name" value="AMP-binding_C"/>
    <property type="match status" value="1"/>
</dbReference>
<keyword evidence="3" id="KW-0812">Transmembrane</keyword>
<feature type="domain" description="AMP-binding enzyme C-terminal" evidence="5">
    <location>
        <begin position="429"/>
        <end position="502"/>
    </location>
</feature>
<protein>
    <submittedName>
        <fullName evidence="6">Acyl-CoA synthetase (AMP-forming)/AMP-acid ligase II</fullName>
    </submittedName>
</protein>
<gene>
    <name evidence="6" type="ORF">BJ971_004139</name>
</gene>
<dbReference type="PANTHER" id="PTHR24096">
    <property type="entry name" value="LONG-CHAIN-FATTY-ACID--COA LIGASE"/>
    <property type="match status" value="1"/>
</dbReference>
<keyword evidence="3" id="KW-0472">Membrane</keyword>
<dbReference type="InterPro" id="IPR020845">
    <property type="entry name" value="AMP-binding_CS"/>
</dbReference>
<comment type="caution">
    <text evidence="6">The sequence shown here is derived from an EMBL/GenBank/DDBJ whole genome shotgun (WGS) entry which is preliminary data.</text>
</comment>
<evidence type="ECO:0000313" key="7">
    <source>
        <dbReference type="Proteomes" id="UP000578112"/>
    </source>
</evidence>
<organism evidence="6 7">
    <name type="scientific">Actinoplanes digitatis</name>
    <dbReference type="NCBI Taxonomy" id="1868"/>
    <lineage>
        <taxon>Bacteria</taxon>
        <taxon>Bacillati</taxon>
        <taxon>Actinomycetota</taxon>
        <taxon>Actinomycetes</taxon>
        <taxon>Micromonosporales</taxon>
        <taxon>Micromonosporaceae</taxon>
        <taxon>Actinoplanes</taxon>
    </lineage>
</organism>
<dbReference type="RefSeq" id="WP_184994879.1">
    <property type="nucleotide sequence ID" value="NZ_BOMK01000020.1"/>
</dbReference>
<dbReference type="InterPro" id="IPR025110">
    <property type="entry name" value="AMP-bd_C"/>
</dbReference>
<dbReference type="Gene3D" id="3.40.50.12780">
    <property type="entry name" value="N-terminal domain of ligase-like"/>
    <property type="match status" value="1"/>
</dbReference>
<dbReference type="Pfam" id="PF00501">
    <property type="entry name" value="AMP-binding"/>
    <property type="match status" value="1"/>
</dbReference>
<dbReference type="EMBL" id="JACHNH010000001">
    <property type="protein sequence ID" value="MBB4763583.1"/>
    <property type="molecule type" value="Genomic_DNA"/>
</dbReference>
<keyword evidence="2 6" id="KW-0436">Ligase</keyword>
<name>A0A7W7MQV1_9ACTN</name>
<dbReference type="InterPro" id="IPR042099">
    <property type="entry name" value="ANL_N_sf"/>
</dbReference>
<accession>A0A7W7MQV1</accession>
<evidence type="ECO:0000256" key="1">
    <source>
        <dbReference type="ARBA" id="ARBA00006432"/>
    </source>
</evidence>
<comment type="similarity">
    <text evidence="1">Belongs to the ATP-dependent AMP-binding enzyme family.</text>
</comment>
<evidence type="ECO:0000313" key="6">
    <source>
        <dbReference type="EMBL" id="MBB4763583.1"/>
    </source>
</evidence>
<dbReference type="InterPro" id="IPR045851">
    <property type="entry name" value="AMP-bd_C_sf"/>
</dbReference>
<dbReference type="AlphaFoldDB" id="A0A7W7MQV1"/>
<proteinExistence type="inferred from homology"/>
<keyword evidence="3" id="KW-1133">Transmembrane helix</keyword>
<feature type="domain" description="AMP-dependent synthetase/ligase" evidence="4">
    <location>
        <begin position="22"/>
        <end position="378"/>
    </location>
</feature>
<sequence>MIWRSGYPEVPVGGTTLPAMVESAIERRGEHTALIDGPSGASVSYAELGRRVLRISAWLAGRGVGPGHTVAVWAPNTPPWAACALAAMRLGARVTAMNPAWTAREAAAQIADADAGVIVAAPPLSEAAAAMPGIRHVVTLGDDDRAVALRTVLACDDPAPPAATDPGAVALLPYSSGTTGLPKGVLLTHTNLVTMVRQVQAVARFGERDMVLALAPFFHVLGGIVTLLVPLAVGATVVTVPRFAPEPVLDLIERHRVSVTAVPPPVAAFLAHHPAAAGRDLSSLEWLAVGGAPLPAAVQRAVAARLPGCVVAQGWGLTETTAGICVPDRSGPGPPGTVGRLLPNTELTVVDPESGRACGPGEAGELWVRGPQVMAGYLGRPSATAEAVNPDGWLRTGDLGHLDDAGNVVVVDRLKEIIKVDGYQVPPAELEALLLTHPSIADAAVTGRPDDRHGEVPVAYVVASGPLDTAAVIEWLAHRTAGYKRLAALTVVHALPRTPSGKLLRRLLREDVT</sequence>
<evidence type="ECO:0000256" key="2">
    <source>
        <dbReference type="ARBA" id="ARBA00022598"/>
    </source>
</evidence>
<dbReference type="Proteomes" id="UP000578112">
    <property type="component" value="Unassembled WGS sequence"/>
</dbReference>
<evidence type="ECO:0000259" key="5">
    <source>
        <dbReference type="Pfam" id="PF13193"/>
    </source>
</evidence>
<dbReference type="PROSITE" id="PS00455">
    <property type="entry name" value="AMP_BINDING"/>
    <property type="match status" value="1"/>
</dbReference>
<feature type="transmembrane region" description="Helical" evidence="3">
    <location>
        <begin position="211"/>
        <end position="233"/>
    </location>
</feature>
<dbReference type="GO" id="GO:0016405">
    <property type="term" value="F:CoA-ligase activity"/>
    <property type="evidence" value="ECO:0007669"/>
    <property type="project" value="TreeGrafter"/>
</dbReference>
<dbReference type="SUPFAM" id="SSF56801">
    <property type="entry name" value="Acetyl-CoA synthetase-like"/>
    <property type="match status" value="1"/>
</dbReference>
<dbReference type="PANTHER" id="PTHR24096:SF149">
    <property type="entry name" value="AMP-BINDING DOMAIN-CONTAINING PROTEIN-RELATED"/>
    <property type="match status" value="1"/>
</dbReference>
<dbReference type="Gene3D" id="3.30.300.30">
    <property type="match status" value="1"/>
</dbReference>
<evidence type="ECO:0000259" key="4">
    <source>
        <dbReference type="Pfam" id="PF00501"/>
    </source>
</evidence>
<dbReference type="InterPro" id="IPR000873">
    <property type="entry name" value="AMP-dep_synth/lig_dom"/>
</dbReference>
<keyword evidence="7" id="KW-1185">Reference proteome</keyword>
<reference evidence="6 7" key="1">
    <citation type="submission" date="2020-08" db="EMBL/GenBank/DDBJ databases">
        <title>Sequencing the genomes of 1000 actinobacteria strains.</title>
        <authorList>
            <person name="Klenk H.-P."/>
        </authorList>
    </citation>
    <scope>NUCLEOTIDE SEQUENCE [LARGE SCALE GENOMIC DNA]</scope>
    <source>
        <strain evidence="6 7">DSM 43149</strain>
    </source>
</reference>
<evidence type="ECO:0000256" key="3">
    <source>
        <dbReference type="SAM" id="Phobius"/>
    </source>
</evidence>